<dbReference type="RefSeq" id="WP_048480393.1">
    <property type="nucleotide sequence ID" value="NZ_JBIRUD010000031.1"/>
</dbReference>
<protein>
    <submittedName>
        <fullName evidence="2">Uncharacterized protein</fullName>
    </submittedName>
</protein>
<evidence type="ECO:0000256" key="1">
    <source>
        <dbReference type="SAM" id="MobiDB-lite"/>
    </source>
</evidence>
<dbReference type="AlphaFoldDB" id="A0A0J6XDA1"/>
<name>A0A0J6XDA1_9ACTN</name>
<sequence>MDKDGNIQGAPIRLEDGWASDKSVRRPLDTVNNDPKLRADLLAKAKSAKEHMDTHNWGDSQNRSAEMQALIDKPENWP</sequence>
<evidence type="ECO:0000313" key="3">
    <source>
        <dbReference type="Proteomes" id="UP000035932"/>
    </source>
</evidence>
<dbReference type="Proteomes" id="UP000035932">
    <property type="component" value="Unassembled WGS sequence"/>
</dbReference>
<gene>
    <name evidence="2" type="ORF">ACS04_32300</name>
</gene>
<evidence type="ECO:0000313" key="2">
    <source>
        <dbReference type="EMBL" id="KMO93910.1"/>
    </source>
</evidence>
<comment type="caution">
    <text evidence="2">The sequence shown here is derived from an EMBL/GenBank/DDBJ whole genome shotgun (WGS) entry which is preliminary data.</text>
</comment>
<organism evidence="2 3">
    <name type="scientific">Streptomyces roseus</name>
    <dbReference type="NCBI Taxonomy" id="66430"/>
    <lineage>
        <taxon>Bacteria</taxon>
        <taxon>Bacillati</taxon>
        <taxon>Actinomycetota</taxon>
        <taxon>Actinomycetes</taxon>
        <taxon>Kitasatosporales</taxon>
        <taxon>Streptomycetaceae</taxon>
        <taxon>Streptomyces</taxon>
    </lineage>
</organism>
<accession>A0A0J6XDA1</accession>
<feature type="compositionally biased region" description="Basic and acidic residues" evidence="1">
    <location>
        <begin position="45"/>
        <end position="56"/>
    </location>
</feature>
<dbReference type="PATRIC" id="fig|66430.4.peg.3020"/>
<proteinExistence type="predicted"/>
<feature type="region of interest" description="Disordered" evidence="1">
    <location>
        <begin position="45"/>
        <end position="78"/>
    </location>
</feature>
<keyword evidence="3" id="KW-1185">Reference proteome</keyword>
<reference evidence="2 3" key="1">
    <citation type="submission" date="2015-06" db="EMBL/GenBank/DDBJ databases">
        <title>Recapitulation of the evolution of biosynthetic gene clusters reveals hidden chemical diversity on bacterial genomes.</title>
        <authorList>
            <person name="Cruz-Morales P."/>
            <person name="Martinez-Guerrero C."/>
            <person name="Morales-Escalante M.A."/>
            <person name="Yanez-Guerra L.A."/>
            <person name="Kopp J.F."/>
            <person name="Feldmann J."/>
            <person name="Ramos-Aboites H.E."/>
            <person name="Barona-Gomez F."/>
        </authorList>
    </citation>
    <scope>NUCLEOTIDE SEQUENCE [LARGE SCALE GENOMIC DNA]</scope>
    <source>
        <strain evidence="2 3">ATCC 31245</strain>
    </source>
</reference>
<dbReference type="EMBL" id="LFML01000157">
    <property type="protein sequence ID" value="KMO93910.1"/>
    <property type="molecule type" value="Genomic_DNA"/>
</dbReference>